<dbReference type="PATRIC" id="fig|1227491.4.peg.1973"/>
<protein>
    <recommendedName>
        <fullName evidence="2">HVO-0234-like beta-propeller domain-containing protein</fullName>
    </recommendedName>
</protein>
<accession>M0B6Z3</accession>
<name>M0B6Z3_9EURY</name>
<gene>
    <name evidence="3" type="ORF">C480_09560</name>
</gene>
<proteinExistence type="predicted"/>
<dbReference type="InterPro" id="IPR056505">
    <property type="entry name" value="Beta-prop_HVO_0234"/>
</dbReference>
<dbReference type="Proteomes" id="UP000011591">
    <property type="component" value="Unassembled WGS sequence"/>
</dbReference>
<feature type="compositionally biased region" description="Polar residues" evidence="1">
    <location>
        <begin position="271"/>
        <end position="283"/>
    </location>
</feature>
<evidence type="ECO:0000259" key="2">
    <source>
        <dbReference type="Pfam" id="PF23366"/>
    </source>
</evidence>
<reference evidence="3 4" key="1">
    <citation type="journal article" date="2014" name="PLoS Genet.">
        <title>Phylogenetically driven sequencing of extremely halophilic archaea reveals strategies for static and dynamic osmo-response.</title>
        <authorList>
            <person name="Becker E.A."/>
            <person name="Seitzer P.M."/>
            <person name="Tritt A."/>
            <person name="Larsen D."/>
            <person name="Krusor M."/>
            <person name="Yao A.I."/>
            <person name="Wu D."/>
            <person name="Madern D."/>
            <person name="Eisen J.A."/>
            <person name="Darling A.E."/>
            <person name="Facciotti M.T."/>
        </authorList>
    </citation>
    <scope>NUCLEOTIDE SEQUENCE [LARGE SCALE GENOMIC DNA]</scope>
    <source>
        <strain evidence="3 4">DSM 13077</strain>
    </source>
</reference>
<organism evidence="3 4">
    <name type="scientific">Natrialba aegyptia DSM 13077</name>
    <dbReference type="NCBI Taxonomy" id="1227491"/>
    <lineage>
        <taxon>Archaea</taxon>
        <taxon>Methanobacteriati</taxon>
        <taxon>Methanobacteriota</taxon>
        <taxon>Stenosarchaea group</taxon>
        <taxon>Halobacteria</taxon>
        <taxon>Halobacteriales</taxon>
        <taxon>Natrialbaceae</taxon>
        <taxon>Natrialba</taxon>
    </lineage>
</organism>
<keyword evidence="4" id="KW-1185">Reference proteome</keyword>
<evidence type="ECO:0000313" key="3">
    <source>
        <dbReference type="EMBL" id="ELZ06575.1"/>
    </source>
</evidence>
<evidence type="ECO:0000313" key="4">
    <source>
        <dbReference type="Proteomes" id="UP000011591"/>
    </source>
</evidence>
<feature type="region of interest" description="Disordered" evidence="1">
    <location>
        <begin position="247"/>
        <end position="294"/>
    </location>
</feature>
<dbReference type="RefSeq" id="WP_006665379.1">
    <property type="nucleotide sequence ID" value="NZ_AOIP01000019.1"/>
</dbReference>
<dbReference type="EMBL" id="AOIP01000019">
    <property type="protein sequence ID" value="ELZ06575.1"/>
    <property type="molecule type" value="Genomic_DNA"/>
</dbReference>
<dbReference type="OrthoDB" id="213812at2157"/>
<sequence length="334" mass="35497">MDSIEEKRVYGTRDGATRLYVTSSIGVVRVRVAGDAVGEFSLCARCNARDIATVADGRVVIATDEDIREETATNRDTDAANRDDLALENTGFGPAVAVGATDSTLLAAGPDGDLGYRTLRNRNDGTDWHRCSADAITSVRAIDRDLVATDDGVYRFRPADGELEHAGLSDARDVSAAGIPLAATADGLYKLGNGWMEIREELFETVTADPRTERGRLARAHAISSAGDSNDTVYAFTDDDWTAIETPDEPMCIRDSIGYGTGPTAEREQSDGATETSSDSGSESAGPLYAVTERGTILVTTEGADEENSWRRRSLGVTDVTGLAVPASTVESDT</sequence>
<feature type="domain" description="HVO-0234-like beta-propeller" evidence="2">
    <location>
        <begin position="3"/>
        <end position="325"/>
    </location>
</feature>
<dbReference type="Pfam" id="PF23366">
    <property type="entry name" value="Beta-prop_HVO_0234"/>
    <property type="match status" value="1"/>
</dbReference>
<dbReference type="AlphaFoldDB" id="M0B6Z3"/>
<comment type="caution">
    <text evidence="3">The sequence shown here is derived from an EMBL/GenBank/DDBJ whole genome shotgun (WGS) entry which is preliminary data.</text>
</comment>
<evidence type="ECO:0000256" key="1">
    <source>
        <dbReference type="SAM" id="MobiDB-lite"/>
    </source>
</evidence>